<dbReference type="InterPro" id="IPR035472">
    <property type="entry name" value="RpiR-like_SIS"/>
</dbReference>
<gene>
    <name evidence="2" type="ORF">GK047_06645</name>
</gene>
<evidence type="ECO:0000259" key="1">
    <source>
        <dbReference type="PROSITE" id="PS51464"/>
    </source>
</evidence>
<dbReference type="RefSeq" id="WP_163942882.1">
    <property type="nucleotide sequence ID" value="NZ_JAAIKC010000001.1"/>
</dbReference>
<dbReference type="SUPFAM" id="SSF53697">
    <property type="entry name" value="SIS domain"/>
    <property type="match status" value="1"/>
</dbReference>
<sequence>MNRVIDLERYFSRVEEILKQVKETQKDNMKQAADCCANALLMNKQLFFFGTGHSHMLAEEVYYRAGGLMKVKPILESALMLHEGGPKSTKMERIHGYAEILLEEHKVAKEDVLFIISNSGLNSVPVEMALGAKKRGPSS</sequence>
<reference evidence="2" key="1">
    <citation type="submission" date="2020-02" db="EMBL/GenBank/DDBJ databases">
        <authorList>
            <person name="Shen X.-R."/>
            <person name="Zhang Y.-X."/>
        </authorList>
    </citation>
    <scope>NUCLEOTIDE SEQUENCE</scope>
    <source>
        <strain evidence="2">SYP-B3998</strain>
    </source>
</reference>
<dbReference type="GO" id="GO:0016853">
    <property type="term" value="F:isomerase activity"/>
    <property type="evidence" value="ECO:0007669"/>
    <property type="project" value="UniProtKB-KW"/>
</dbReference>
<dbReference type="NCBIfam" id="NF002805">
    <property type="entry name" value="PRK02947.1"/>
    <property type="match status" value="1"/>
</dbReference>
<protein>
    <submittedName>
        <fullName evidence="2">Sugar isomerase domain-containing protein</fullName>
    </submittedName>
</protein>
<dbReference type="InterPro" id="IPR050099">
    <property type="entry name" value="SIS_GmhA/DiaA_subfam"/>
</dbReference>
<dbReference type="GO" id="GO:0097367">
    <property type="term" value="F:carbohydrate derivative binding"/>
    <property type="evidence" value="ECO:0007669"/>
    <property type="project" value="InterPro"/>
</dbReference>
<dbReference type="AlphaFoldDB" id="A0A6G3ZUI0"/>
<comment type="caution">
    <text evidence="2">The sequence shown here is derived from an EMBL/GenBank/DDBJ whole genome shotgun (WGS) entry which is preliminary data.</text>
</comment>
<accession>A0A6G3ZUI0</accession>
<evidence type="ECO:0000313" key="2">
    <source>
        <dbReference type="EMBL" id="NEW05698.1"/>
    </source>
</evidence>
<feature type="domain" description="SIS" evidence="1">
    <location>
        <begin position="32"/>
        <end position="139"/>
    </location>
</feature>
<keyword evidence="2" id="KW-0413">Isomerase</keyword>
<name>A0A6G3ZUI0_9BACL</name>
<dbReference type="EMBL" id="JAAIKC010000001">
    <property type="protein sequence ID" value="NEW05698.1"/>
    <property type="molecule type" value="Genomic_DNA"/>
</dbReference>
<dbReference type="Gene3D" id="3.40.50.10490">
    <property type="entry name" value="Glucose-6-phosphate isomerase like protein, domain 1"/>
    <property type="match status" value="1"/>
</dbReference>
<dbReference type="CDD" id="cd05013">
    <property type="entry name" value="SIS_RpiR"/>
    <property type="match status" value="1"/>
</dbReference>
<dbReference type="PANTHER" id="PTHR30390">
    <property type="entry name" value="SEDOHEPTULOSE 7-PHOSPHATE ISOMERASE / DNAA INITIATOR-ASSOCIATING FACTOR FOR REPLICATION INITIATION"/>
    <property type="match status" value="1"/>
</dbReference>
<proteinExistence type="predicted"/>
<organism evidence="2">
    <name type="scientific">Paenibacillus sp. SYP-B3998</name>
    <dbReference type="NCBI Taxonomy" id="2678564"/>
    <lineage>
        <taxon>Bacteria</taxon>
        <taxon>Bacillati</taxon>
        <taxon>Bacillota</taxon>
        <taxon>Bacilli</taxon>
        <taxon>Bacillales</taxon>
        <taxon>Paenibacillaceae</taxon>
        <taxon>Paenibacillus</taxon>
    </lineage>
</organism>
<dbReference type="Pfam" id="PF13580">
    <property type="entry name" value="SIS_2"/>
    <property type="match status" value="1"/>
</dbReference>
<dbReference type="PROSITE" id="PS51464">
    <property type="entry name" value="SIS"/>
    <property type="match status" value="1"/>
</dbReference>
<dbReference type="InterPro" id="IPR001347">
    <property type="entry name" value="SIS_dom"/>
</dbReference>
<dbReference type="InterPro" id="IPR046348">
    <property type="entry name" value="SIS_dom_sf"/>
</dbReference>
<dbReference type="PANTHER" id="PTHR30390:SF7">
    <property type="entry name" value="PHOSPHOHEPTOSE ISOMERASE"/>
    <property type="match status" value="1"/>
</dbReference>
<dbReference type="GO" id="GO:1901135">
    <property type="term" value="P:carbohydrate derivative metabolic process"/>
    <property type="evidence" value="ECO:0007669"/>
    <property type="project" value="InterPro"/>
</dbReference>